<dbReference type="GO" id="GO:0032991">
    <property type="term" value="C:protein-containing complex"/>
    <property type="evidence" value="ECO:0007669"/>
    <property type="project" value="UniProtKB-ARBA"/>
</dbReference>
<keyword evidence="3" id="KW-1185">Reference proteome</keyword>
<dbReference type="Pfam" id="PF01423">
    <property type="entry name" value="LSM"/>
    <property type="match status" value="1"/>
</dbReference>
<evidence type="ECO:0000313" key="2">
    <source>
        <dbReference type="EMBL" id="EPZ31594.1"/>
    </source>
</evidence>
<dbReference type="Gene3D" id="2.30.30.100">
    <property type="match status" value="1"/>
</dbReference>
<name>A0A075ANX4_ROZAC</name>
<feature type="domain" description="Sm" evidence="1">
    <location>
        <begin position="18"/>
        <end position="84"/>
    </location>
</feature>
<dbReference type="Proteomes" id="UP000030755">
    <property type="component" value="Unassembled WGS sequence"/>
</dbReference>
<sequence>MATKLELSFQAKNLTYLFSSILGEKVYVELNREQIVYGTLVFIDKSQTMVVENATWIKKVNDVDWEEKVYESMVIQGPWIRYIQFDKSIDFDERIKEMEERRKRASLMYSRGKVPKISV</sequence>
<dbReference type="InterPro" id="IPR001163">
    <property type="entry name" value="Sm_dom_euk/arc"/>
</dbReference>
<organism evidence="2 3">
    <name type="scientific">Rozella allomycis (strain CSF55)</name>
    <dbReference type="NCBI Taxonomy" id="988480"/>
    <lineage>
        <taxon>Eukaryota</taxon>
        <taxon>Fungi</taxon>
        <taxon>Fungi incertae sedis</taxon>
        <taxon>Cryptomycota</taxon>
        <taxon>Cryptomycota incertae sedis</taxon>
        <taxon>Rozella</taxon>
    </lineage>
</organism>
<dbReference type="InterPro" id="IPR010920">
    <property type="entry name" value="LSM_dom_sf"/>
</dbReference>
<proteinExistence type="predicted"/>
<evidence type="ECO:0000313" key="3">
    <source>
        <dbReference type="Proteomes" id="UP000030755"/>
    </source>
</evidence>
<reference evidence="2 3" key="1">
    <citation type="journal article" date="2013" name="Curr. Biol.">
        <title>Shared signatures of parasitism and phylogenomics unite Cryptomycota and microsporidia.</title>
        <authorList>
            <person name="James T.Y."/>
            <person name="Pelin A."/>
            <person name="Bonen L."/>
            <person name="Ahrendt S."/>
            <person name="Sain D."/>
            <person name="Corradi N."/>
            <person name="Stajich J.E."/>
        </authorList>
    </citation>
    <scope>NUCLEOTIDE SEQUENCE [LARGE SCALE GENOMIC DNA]</scope>
    <source>
        <strain evidence="2 3">CSF55</strain>
    </source>
</reference>
<dbReference type="EMBL" id="KE561209">
    <property type="protein sequence ID" value="EPZ31594.1"/>
    <property type="molecule type" value="Genomic_DNA"/>
</dbReference>
<dbReference type="AlphaFoldDB" id="A0A075ANX4"/>
<dbReference type="SUPFAM" id="SSF50182">
    <property type="entry name" value="Sm-like ribonucleoproteins"/>
    <property type="match status" value="1"/>
</dbReference>
<gene>
    <name evidence="2" type="ORF">O9G_000073</name>
</gene>
<dbReference type="HOGENOM" id="CLU_2062802_0_0_1"/>
<accession>A0A075ANX4</accession>
<evidence type="ECO:0000259" key="1">
    <source>
        <dbReference type="Pfam" id="PF01423"/>
    </source>
</evidence>
<protein>
    <recommendedName>
        <fullName evidence="1">Sm domain-containing protein</fullName>
    </recommendedName>
</protein>